<dbReference type="Proteomes" id="UP001241110">
    <property type="component" value="Unassembled WGS sequence"/>
</dbReference>
<gene>
    <name evidence="2" type="ORF">QNI16_15955</name>
</gene>
<organism evidence="2 3">
    <name type="scientific">Xanthocytophaga flava</name>
    <dbReference type="NCBI Taxonomy" id="3048013"/>
    <lineage>
        <taxon>Bacteria</taxon>
        <taxon>Pseudomonadati</taxon>
        <taxon>Bacteroidota</taxon>
        <taxon>Cytophagia</taxon>
        <taxon>Cytophagales</taxon>
        <taxon>Rhodocytophagaceae</taxon>
        <taxon>Xanthocytophaga</taxon>
    </lineage>
</organism>
<feature type="signal peptide" evidence="1">
    <location>
        <begin position="1"/>
        <end position="18"/>
    </location>
</feature>
<comment type="caution">
    <text evidence="2">The sequence shown here is derived from an EMBL/GenBank/DDBJ whole genome shotgun (WGS) entry which is preliminary data.</text>
</comment>
<reference evidence="2" key="1">
    <citation type="submission" date="2023-05" db="EMBL/GenBank/DDBJ databases">
        <authorList>
            <person name="Zhang X."/>
        </authorList>
    </citation>
    <scope>NUCLEOTIDE SEQUENCE</scope>
    <source>
        <strain evidence="2">YF14B1</strain>
    </source>
</reference>
<dbReference type="RefSeq" id="WP_313980536.1">
    <property type="nucleotide sequence ID" value="NZ_JASJOS010000006.1"/>
</dbReference>
<evidence type="ECO:0000313" key="2">
    <source>
        <dbReference type="EMBL" id="MDJ1481996.1"/>
    </source>
</evidence>
<proteinExistence type="predicted"/>
<evidence type="ECO:0000313" key="3">
    <source>
        <dbReference type="Proteomes" id="UP001241110"/>
    </source>
</evidence>
<protein>
    <recommendedName>
        <fullName evidence="4">Secreted protein</fullName>
    </recommendedName>
</protein>
<sequence length="110" mass="12595">MKNIASLVLILLSFLLPAETQKTCTRECPCHTQQTCHSTTKDCYSLSALWQLTSHSQSCKTRSEKNVVSTFYSLFYSAFPLADYSTFFLFAAKLKIPPLPLYLQYRKLII</sequence>
<evidence type="ECO:0000256" key="1">
    <source>
        <dbReference type="SAM" id="SignalP"/>
    </source>
</evidence>
<dbReference type="AlphaFoldDB" id="A0AAE3U738"/>
<dbReference type="EMBL" id="JASJOS010000006">
    <property type="protein sequence ID" value="MDJ1481996.1"/>
    <property type="molecule type" value="Genomic_DNA"/>
</dbReference>
<evidence type="ECO:0008006" key="4">
    <source>
        <dbReference type="Google" id="ProtNLM"/>
    </source>
</evidence>
<accession>A0AAE3U738</accession>
<keyword evidence="1" id="KW-0732">Signal</keyword>
<name>A0AAE3U738_9BACT</name>
<feature type="chain" id="PRO_5042216564" description="Secreted protein" evidence="1">
    <location>
        <begin position="19"/>
        <end position="110"/>
    </location>
</feature>